<accession>A0AAD7B032</accession>
<protein>
    <submittedName>
        <fullName evidence="2">Uncharacterized protein</fullName>
    </submittedName>
</protein>
<name>A0AAD7B032_9AGAR</name>
<organism evidence="2 3">
    <name type="scientific">Roridomyces roridus</name>
    <dbReference type="NCBI Taxonomy" id="1738132"/>
    <lineage>
        <taxon>Eukaryota</taxon>
        <taxon>Fungi</taxon>
        <taxon>Dikarya</taxon>
        <taxon>Basidiomycota</taxon>
        <taxon>Agaricomycotina</taxon>
        <taxon>Agaricomycetes</taxon>
        <taxon>Agaricomycetidae</taxon>
        <taxon>Agaricales</taxon>
        <taxon>Marasmiineae</taxon>
        <taxon>Mycenaceae</taxon>
        <taxon>Roridomyces</taxon>
    </lineage>
</organism>
<proteinExistence type="predicted"/>
<reference evidence="2" key="1">
    <citation type="submission" date="2023-03" db="EMBL/GenBank/DDBJ databases">
        <title>Massive genome expansion in bonnet fungi (Mycena s.s.) driven by repeated elements and novel gene families across ecological guilds.</title>
        <authorList>
            <consortium name="Lawrence Berkeley National Laboratory"/>
            <person name="Harder C.B."/>
            <person name="Miyauchi S."/>
            <person name="Viragh M."/>
            <person name="Kuo A."/>
            <person name="Thoen E."/>
            <person name="Andreopoulos B."/>
            <person name="Lu D."/>
            <person name="Skrede I."/>
            <person name="Drula E."/>
            <person name="Henrissat B."/>
            <person name="Morin E."/>
            <person name="Kohler A."/>
            <person name="Barry K."/>
            <person name="LaButti K."/>
            <person name="Morin E."/>
            <person name="Salamov A."/>
            <person name="Lipzen A."/>
            <person name="Mereny Z."/>
            <person name="Hegedus B."/>
            <person name="Baldrian P."/>
            <person name="Stursova M."/>
            <person name="Weitz H."/>
            <person name="Taylor A."/>
            <person name="Grigoriev I.V."/>
            <person name="Nagy L.G."/>
            <person name="Martin F."/>
            <person name="Kauserud H."/>
        </authorList>
    </citation>
    <scope>NUCLEOTIDE SEQUENCE</scope>
    <source>
        <strain evidence="2">9284</strain>
    </source>
</reference>
<evidence type="ECO:0000256" key="1">
    <source>
        <dbReference type="SAM" id="MobiDB-lite"/>
    </source>
</evidence>
<dbReference type="AlphaFoldDB" id="A0AAD7B032"/>
<dbReference type="EMBL" id="JARKIF010000065">
    <property type="protein sequence ID" value="KAJ7606000.1"/>
    <property type="molecule type" value="Genomic_DNA"/>
</dbReference>
<evidence type="ECO:0000313" key="2">
    <source>
        <dbReference type="EMBL" id="KAJ7606000.1"/>
    </source>
</evidence>
<feature type="compositionally biased region" description="Basic and acidic residues" evidence="1">
    <location>
        <begin position="160"/>
        <end position="170"/>
    </location>
</feature>
<evidence type="ECO:0000313" key="3">
    <source>
        <dbReference type="Proteomes" id="UP001221142"/>
    </source>
</evidence>
<gene>
    <name evidence="2" type="ORF">FB45DRAFT_1041730</name>
</gene>
<comment type="caution">
    <text evidence="2">The sequence shown here is derived from an EMBL/GenBank/DDBJ whole genome shotgun (WGS) entry which is preliminary data.</text>
</comment>
<keyword evidence="3" id="KW-1185">Reference proteome</keyword>
<feature type="region of interest" description="Disordered" evidence="1">
    <location>
        <begin position="160"/>
        <end position="194"/>
    </location>
</feature>
<sequence>MNGYQHFDVTDRSFFDRYPHFTNFTTVQYINGTQLVLGNPFRSLLLMAPEPLSPDSAAMKAGAQLVEAVAAYRSIDKTMTVLVPTRKTLLAQAVNLGGHLYAFKEALHLVEMTPAKEALFHVRDDALEAKKECGFEPPAAAMKECALALQYYQAQRKDAQIRKKDADDRKTKRAATTGRKLPKKKVNSAPTVEDGEDDEDVVLILSHEFAHLLKMDVDDDGAAGAPSKLAGLHFHKGAVARVPTIVDSGSNVSVLVKSKNTSEGKRPETVVQYTKPEPSLKDFPPRKRQRTSSIYANISDDEAAIDAFVDPPANVADKARAFIAENPPPASSDRSPLEIKKDLEYSAIRLDVHLRRIDRLQADLKVAEDRQWHELQFERLAKGEIEPPPSPDVRPCFLMSILTREQLLAAVILSKVLPSPGDCCQRCSAANKTCSFLSWGRACVACEGHYYADCKYKSLDEWNSFRHSPHFQLPEPALLDSVPTAFLFPHVPEVFAILHTQYYLWPLYMLDLNLRELSLDLLIDWTVAIYGAGPPPQAFLDLALCRLTELCYPETVHDTMQIIQARILLSRAATQNSSLHFPIAVSPSITSARSLFAIKDPLELTDFSVYFPSDMPRRNLREVQTIQMLEDLRPPGGTMCGPCQELCLPCIFVSWGRACRRCTYRFCPCEFTEMNEFLSFRRSPICDEQAVPFHRKPVPYSQLLPFVPRAFEILRESYHNRTRREIKSTFERMSISAILTWLMQHENDPYFHPDVEHLALKVLIERGHPDSLNALFAIRQSGTLTFTATARPVRTP</sequence>
<dbReference type="Proteomes" id="UP001221142">
    <property type="component" value="Unassembled WGS sequence"/>
</dbReference>